<dbReference type="Proteomes" id="UP000756346">
    <property type="component" value="Unassembled WGS sequence"/>
</dbReference>
<dbReference type="GO" id="GO:0006654">
    <property type="term" value="P:phosphatidic acid biosynthetic process"/>
    <property type="evidence" value="ECO:0007669"/>
    <property type="project" value="TreeGrafter"/>
</dbReference>
<evidence type="ECO:0000256" key="1">
    <source>
        <dbReference type="ARBA" id="ARBA00006484"/>
    </source>
</evidence>
<dbReference type="EMBL" id="JAGTJQ010000016">
    <property type="protein sequence ID" value="KAH7010840.1"/>
    <property type="molecule type" value="Genomic_DNA"/>
</dbReference>
<feature type="transmembrane region" description="Helical" evidence="5">
    <location>
        <begin position="239"/>
        <end position="258"/>
    </location>
</feature>
<keyword evidence="8" id="KW-1185">Reference proteome</keyword>
<dbReference type="InterPro" id="IPR057326">
    <property type="entry name" value="KR_dom"/>
</dbReference>
<dbReference type="PRINTS" id="PR00081">
    <property type="entry name" value="GDHRDH"/>
</dbReference>
<dbReference type="PRINTS" id="PR00080">
    <property type="entry name" value="SDRFAMILY"/>
</dbReference>
<dbReference type="GO" id="GO:0019433">
    <property type="term" value="P:triglyceride catabolic process"/>
    <property type="evidence" value="ECO:0007669"/>
    <property type="project" value="TreeGrafter"/>
</dbReference>
<sequence length="276" mass="29129">MTTMIVLITGCSEGGAGAALAKEFHSRGHRVFATARNVLGLASLEALGIETLPLDVTDQISRDTAAATISKLTGGILHILINNAAVYSLMPLADTNLEDARQVFEANIFGVLAVTQAFLPLLINAAGTGLVANVSSISAGLCPPWQGIYSASKAALTAMGHTMRLEFAPLGVRVTTIISGGVDTPLKRQAAFVPAGSYYSSLANSIELNETSSDYTPMSPTEYAKLVANDLLKPHPRPLLWRGAFASVAWGLSWLGWVGMMDNGQRTRSGLSTIIR</sequence>
<evidence type="ECO:0000256" key="5">
    <source>
        <dbReference type="SAM" id="Phobius"/>
    </source>
</evidence>
<gene>
    <name evidence="7" type="ORF">B0I36DRAFT_341212</name>
</gene>
<dbReference type="GO" id="GO:0004806">
    <property type="term" value="F:triacylglycerol lipase activity"/>
    <property type="evidence" value="ECO:0007669"/>
    <property type="project" value="TreeGrafter"/>
</dbReference>
<dbReference type="OrthoDB" id="2102561at2759"/>
<feature type="domain" description="Ketoreductase" evidence="6">
    <location>
        <begin position="4"/>
        <end position="244"/>
    </location>
</feature>
<dbReference type="GeneID" id="70185546"/>
<dbReference type="AlphaFoldDB" id="A0A9P8XQ65"/>
<protein>
    <submittedName>
        <fullName evidence="7">Short-chain dehydrogenase/reductase</fullName>
    </submittedName>
</protein>
<dbReference type="SUPFAM" id="SSF51735">
    <property type="entry name" value="NAD(P)-binding Rossmann-fold domains"/>
    <property type="match status" value="1"/>
</dbReference>
<accession>A0A9P8XQ65</accession>
<evidence type="ECO:0000256" key="2">
    <source>
        <dbReference type="ARBA" id="ARBA00022857"/>
    </source>
</evidence>
<evidence type="ECO:0000259" key="6">
    <source>
        <dbReference type="SMART" id="SM00822"/>
    </source>
</evidence>
<dbReference type="SMART" id="SM00822">
    <property type="entry name" value="PKS_KR"/>
    <property type="match status" value="1"/>
</dbReference>
<keyword evidence="5" id="KW-0812">Transmembrane</keyword>
<dbReference type="GO" id="GO:0005783">
    <property type="term" value="C:endoplasmic reticulum"/>
    <property type="evidence" value="ECO:0007669"/>
    <property type="project" value="TreeGrafter"/>
</dbReference>
<name>A0A9P8XQ65_9PEZI</name>
<proteinExistence type="inferred from homology"/>
<dbReference type="CDD" id="cd05374">
    <property type="entry name" value="17beta-HSD-like_SDR_c"/>
    <property type="match status" value="1"/>
</dbReference>
<reference evidence="7" key="1">
    <citation type="journal article" date="2021" name="Nat. Commun.">
        <title>Genetic determinants of endophytism in the Arabidopsis root mycobiome.</title>
        <authorList>
            <person name="Mesny F."/>
            <person name="Miyauchi S."/>
            <person name="Thiergart T."/>
            <person name="Pickel B."/>
            <person name="Atanasova L."/>
            <person name="Karlsson M."/>
            <person name="Huettel B."/>
            <person name="Barry K.W."/>
            <person name="Haridas S."/>
            <person name="Chen C."/>
            <person name="Bauer D."/>
            <person name="Andreopoulos W."/>
            <person name="Pangilinan J."/>
            <person name="LaButti K."/>
            <person name="Riley R."/>
            <person name="Lipzen A."/>
            <person name="Clum A."/>
            <person name="Drula E."/>
            <person name="Henrissat B."/>
            <person name="Kohler A."/>
            <person name="Grigoriev I.V."/>
            <person name="Martin F.M."/>
            <person name="Hacquard S."/>
        </authorList>
    </citation>
    <scope>NUCLEOTIDE SEQUENCE</scope>
    <source>
        <strain evidence="7">MPI-CAGE-CH-0230</strain>
    </source>
</reference>
<evidence type="ECO:0000256" key="4">
    <source>
        <dbReference type="RuleBase" id="RU000363"/>
    </source>
</evidence>
<keyword evidence="2" id="KW-0521">NADP</keyword>
<dbReference type="PANTHER" id="PTHR44169:SF6">
    <property type="entry name" value="NADPH-DEPENDENT 1-ACYLDIHYDROXYACETONE PHOSPHATE REDUCTASE"/>
    <property type="match status" value="1"/>
</dbReference>
<dbReference type="InterPro" id="IPR002347">
    <property type="entry name" value="SDR_fam"/>
</dbReference>
<keyword evidence="5" id="KW-1133">Transmembrane helix</keyword>
<evidence type="ECO:0000313" key="7">
    <source>
        <dbReference type="EMBL" id="KAH7010840.1"/>
    </source>
</evidence>
<comment type="caution">
    <text evidence="7">The sequence shown here is derived from an EMBL/GenBank/DDBJ whole genome shotgun (WGS) entry which is preliminary data.</text>
</comment>
<dbReference type="PROSITE" id="PS00061">
    <property type="entry name" value="ADH_SHORT"/>
    <property type="match status" value="1"/>
</dbReference>
<dbReference type="GO" id="GO:0000140">
    <property type="term" value="F:acylglycerone-phosphate reductase (NADP+) activity"/>
    <property type="evidence" value="ECO:0007669"/>
    <property type="project" value="TreeGrafter"/>
</dbReference>
<keyword evidence="5" id="KW-0472">Membrane</keyword>
<dbReference type="PANTHER" id="PTHR44169">
    <property type="entry name" value="NADPH-DEPENDENT 1-ACYLDIHYDROXYACETONE PHOSPHATE REDUCTASE"/>
    <property type="match status" value="1"/>
</dbReference>
<dbReference type="Pfam" id="PF00106">
    <property type="entry name" value="adh_short"/>
    <property type="match status" value="1"/>
</dbReference>
<dbReference type="InterPro" id="IPR020904">
    <property type="entry name" value="Sc_DH/Rdtase_CS"/>
</dbReference>
<evidence type="ECO:0000313" key="8">
    <source>
        <dbReference type="Proteomes" id="UP000756346"/>
    </source>
</evidence>
<organism evidence="7 8">
    <name type="scientific">Microdochium trichocladiopsis</name>
    <dbReference type="NCBI Taxonomy" id="1682393"/>
    <lineage>
        <taxon>Eukaryota</taxon>
        <taxon>Fungi</taxon>
        <taxon>Dikarya</taxon>
        <taxon>Ascomycota</taxon>
        <taxon>Pezizomycotina</taxon>
        <taxon>Sordariomycetes</taxon>
        <taxon>Xylariomycetidae</taxon>
        <taxon>Xylariales</taxon>
        <taxon>Microdochiaceae</taxon>
        <taxon>Microdochium</taxon>
    </lineage>
</organism>
<dbReference type="Gene3D" id="3.40.50.720">
    <property type="entry name" value="NAD(P)-binding Rossmann-like Domain"/>
    <property type="match status" value="1"/>
</dbReference>
<evidence type="ECO:0000256" key="3">
    <source>
        <dbReference type="ARBA" id="ARBA00023002"/>
    </source>
</evidence>
<dbReference type="InterPro" id="IPR036291">
    <property type="entry name" value="NAD(P)-bd_dom_sf"/>
</dbReference>
<comment type="similarity">
    <text evidence="1 4">Belongs to the short-chain dehydrogenases/reductases (SDR) family.</text>
</comment>
<dbReference type="RefSeq" id="XP_046004325.1">
    <property type="nucleotide sequence ID" value="XM_046156000.1"/>
</dbReference>
<dbReference type="GO" id="GO:0005811">
    <property type="term" value="C:lipid droplet"/>
    <property type="evidence" value="ECO:0007669"/>
    <property type="project" value="TreeGrafter"/>
</dbReference>
<keyword evidence="3" id="KW-0560">Oxidoreductase</keyword>